<feature type="non-terminal residue" evidence="2">
    <location>
        <position position="1"/>
    </location>
</feature>
<evidence type="ECO:0000313" key="3">
    <source>
        <dbReference type="Proteomes" id="UP000681722"/>
    </source>
</evidence>
<gene>
    <name evidence="2" type="ORF">SRO942_LOCUS29437</name>
</gene>
<evidence type="ECO:0000256" key="1">
    <source>
        <dbReference type="SAM" id="MobiDB-lite"/>
    </source>
</evidence>
<evidence type="ECO:0000313" key="2">
    <source>
        <dbReference type="EMBL" id="CAF4144939.1"/>
    </source>
</evidence>
<accession>A0A8S2R7L7</accession>
<protein>
    <submittedName>
        <fullName evidence="2">Uncharacterized protein</fullName>
    </submittedName>
</protein>
<name>A0A8S2R7L7_9BILA</name>
<comment type="caution">
    <text evidence="2">The sequence shown here is derived from an EMBL/GenBank/DDBJ whole genome shotgun (WGS) entry which is preliminary data.</text>
</comment>
<proteinExistence type="predicted"/>
<feature type="region of interest" description="Disordered" evidence="1">
    <location>
        <begin position="19"/>
        <end position="40"/>
    </location>
</feature>
<reference evidence="2" key="1">
    <citation type="submission" date="2021-02" db="EMBL/GenBank/DDBJ databases">
        <authorList>
            <person name="Nowell W R."/>
        </authorList>
    </citation>
    <scope>NUCLEOTIDE SEQUENCE</scope>
</reference>
<dbReference type="AlphaFoldDB" id="A0A8S2R7L7"/>
<dbReference type="Proteomes" id="UP000681722">
    <property type="component" value="Unassembled WGS sequence"/>
</dbReference>
<sequence length="40" mass="4621">ACVHAVCMMMLWGTRQMPQEIGKRQGKDRPKKVKYALSKD</sequence>
<organism evidence="2 3">
    <name type="scientific">Didymodactylos carnosus</name>
    <dbReference type="NCBI Taxonomy" id="1234261"/>
    <lineage>
        <taxon>Eukaryota</taxon>
        <taxon>Metazoa</taxon>
        <taxon>Spiralia</taxon>
        <taxon>Gnathifera</taxon>
        <taxon>Rotifera</taxon>
        <taxon>Eurotatoria</taxon>
        <taxon>Bdelloidea</taxon>
        <taxon>Philodinida</taxon>
        <taxon>Philodinidae</taxon>
        <taxon>Didymodactylos</taxon>
    </lineage>
</organism>
<dbReference type="EMBL" id="CAJOBC010041443">
    <property type="protein sequence ID" value="CAF4144939.1"/>
    <property type="molecule type" value="Genomic_DNA"/>
</dbReference>